<dbReference type="RefSeq" id="XP_004339102.1">
    <property type="nucleotide sequence ID" value="XM_004339054.1"/>
</dbReference>
<sequence length="366" mass="40973">MRRKPRTLAWLESEGATAGDRLLALRRWIVSKLRPVMAPPAAVARVFEEPKEDKEEDERSGAKQRVGGKKRNRERFLGWRLQVAALRLTSALVVLCTNAHAHLLLDEPGPHRKTRKAAKQRLSSESDLPLLAVVHRVLINHAADSQQWAGEASDGPASHLRREAMRTLAVVSMVLEDTRLGLETCDRLARLYLVEWPEPATVDRRLWDTADGSESNSDSVDNRDEESDDTGNQSDDDDNESDGNIDDGEEEDYVEDENEDEDEDEDHDDDDDDDDDDDKEGDEDEVGGRDAAPWRGTRHRFTATANAERAEALSTIAFLLSLVDADEQVLAFIARHKETLISTLCAKSEREHMAGPSTHFPLSIPL</sequence>
<dbReference type="GeneID" id="14918165"/>
<dbReference type="VEuPathDB" id="AmoebaDB:ACA1_057220"/>
<reference evidence="2 3" key="1">
    <citation type="journal article" date="2013" name="Genome Biol.">
        <title>Genome of Acanthamoeba castellanii highlights extensive lateral gene transfer and early evolution of tyrosine kinase signaling.</title>
        <authorList>
            <person name="Clarke M."/>
            <person name="Lohan A.J."/>
            <person name="Liu B."/>
            <person name="Lagkouvardos I."/>
            <person name="Roy S."/>
            <person name="Zafar N."/>
            <person name="Bertelli C."/>
            <person name="Schilde C."/>
            <person name="Kianianmomeni A."/>
            <person name="Burglin T.R."/>
            <person name="Frech C."/>
            <person name="Turcotte B."/>
            <person name="Kopec K.O."/>
            <person name="Synnott J.M."/>
            <person name="Choo C."/>
            <person name="Paponov I."/>
            <person name="Finkler A."/>
            <person name="Soon Heng Tan C."/>
            <person name="Hutchins A.P."/>
            <person name="Weinmeier T."/>
            <person name="Rattei T."/>
            <person name="Chu J.S."/>
            <person name="Gimenez G."/>
            <person name="Irimia M."/>
            <person name="Rigden D.J."/>
            <person name="Fitzpatrick D.A."/>
            <person name="Lorenzo-Morales J."/>
            <person name="Bateman A."/>
            <person name="Chiu C.H."/>
            <person name="Tang P."/>
            <person name="Hegemann P."/>
            <person name="Fromm H."/>
            <person name="Raoult D."/>
            <person name="Greub G."/>
            <person name="Miranda-Saavedra D."/>
            <person name="Chen N."/>
            <person name="Nash P."/>
            <person name="Ginger M.L."/>
            <person name="Horn M."/>
            <person name="Schaap P."/>
            <person name="Caler L."/>
            <person name="Loftus B."/>
        </authorList>
    </citation>
    <scope>NUCLEOTIDE SEQUENCE [LARGE SCALE GENOMIC DNA]</scope>
    <source>
        <strain evidence="2 3">Neff</strain>
    </source>
</reference>
<protein>
    <submittedName>
        <fullName evidence="2">Uncharacterized protein</fullName>
    </submittedName>
</protein>
<feature type="compositionally biased region" description="Basic and acidic residues" evidence="1">
    <location>
        <begin position="49"/>
        <end position="61"/>
    </location>
</feature>
<name>L8GV85_ACACF</name>
<keyword evidence="3" id="KW-1185">Reference proteome</keyword>
<dbReference type="Proteomes" id="UP000011083">
    <property type="component" value="Unassembled WGS sequence"/>
</dbReference>
<feature type="compositionally biased region" description="Acidic residues" evidence="1">
    <location>
        <begin position="223"/>
        <end position="285"/>
    </location>
</feature>
<organism evidence="2 3">
    <name type="scientific">Acanthamoeba castellanii (strain ATCC 30010 / Neff)</name>
    <dbReference type="NCBI Taxonomy" id="1257118"/>
    <lineage>
        <taxon>Eukaryota</taxon>
        <taxon>Amoebozoa</taxon>
        <taxon>Discosea</taxon>
        <taxon>Longamoebia</taxon>
        <taxon>Centramoebida</taxon>
        <taxon>Acanthamoebidae</taxon>
        <taxon>Acanthamoeba</taxon>
    </lineage>
</organism>
<evidence type="ECO:0000313" key="2">
    <source>
        <dbReference type="EMBL" id="ELR17089.1"/>
    </source>
</evidence>
<dbReference type="KEGG" id="acan:ACA1_057220"/>
<dbReference type="AlphaFoldDB" id="L8GV85"/>
<accession>L8GV85</accession>
<dbReference type="EMBL" id="KB007974">
    <property type="protein sequence ID" value="ELR17089.1"/>
    <property type="molecule type" value="Genomic_DNA"/>
</dbReference>
<evidence type="ECO:0000313" key="3">
    <source>
        <dbReference type="Proteomes" id="UP000011083"/>
    </source>
</evidence>
<evidence type="ECO:0000256" key="1">
    <source>
        <dbReference type="SAM" id="MobiDB-lite"/>
    </source>
</evidence>
<feature type="region of interest" description="Disordered" evidence="1">
    <location>
        <begin position="205"/>
        <end position="297"/>
    </location>
</feature>
<feature type="region of interest" description="Disordered" evidence="1">
    <location>
        <begin position="49"/>
        <end position="68"/>
    </location>
</feature>
<proteinExistence type="predicted"/>
<gene>
    <name evidence="2" type="ORF">ACA1_057220</name>
</gene>